<dbReference type="SUPFAM" id="SSF53474">
    <property type="entry name" value="alpha/beta-Hydrolases"/>
    <property type="match status" value="1"/>
</dbReference>
<sequence>MGRGHQQQQDQEIGSSSPPQRNWKGIAIALLVILAVCSLITISVILLTPDDTSKTADARLSLDDLFRMEFAVHDPEVKWINDAEVVYRTRDWHVIKFNIVTNETQVLLQNSIFVSKCILYICTKLLIFIFHCVYHYSYTASYAIYDIHTREVRELNPPEVANSVLQHAAWGIVGQQLVYIFENNIYYQTDVKNSALRLTSSGKEGIIYNGIADWLYEEELLRTHVAHWWSPNGERLAFLTINDSLVPNMLLPQFTGNLYPKGKLYPYPKAGQVNPTVKLYVVNLYGPTHTLELMEYYITMVKWVSNTKTVVNWLNRPQNISILTTCEITTGACSKKHEAVSHLWLSKQDEKPIFSKDGSKFFMTVPVKQGGRGEFHHIAMFTLQPKTELSSVRHLTSGNWEVTCILGYDELCISMLVLFNSVHTVGAFHRQCLSCNFKQDSCTYFSADFSPSNQHFILHCEGSIIKDNLVYFILRYTDSYILETNTVLREVIRGKRIHQPEYRTLRIAEYGEFVCFNLSLYGTVGGIIELDDGTPGNQLVTDRFWIDWDSVLVSSDNVILARFDGRGSGFQGLNILQAIHQNLGTVEVSDQITAVKYLLKLPFIDQNRIGVYGKGYGGYVTSRILSSNEKLFKCGIVVAPVTDWKLYGDKSTLDSLQTYRVLHQAEGMKVDNFLLIHGTADADVHFQHTAELIQHLMKTEANYTLQIYPDEGHFITSDKSKHHMYSSILNFFRECFKLDVSVLQKEPEDDD</sequence>
<dbReference type="FunFam" id="3.40.50.1820:FF:000003">
    <property type="entry name" value="Dipeptidyl peptidase 4"/>
    <property type="match status" value="1"/>
</dbReference>
<dbReference type="InterPro" id="IPR001375">
    <property type="entry name" value="Peptidase_S9_cat"/>
</dbReference>
<dbReference type="Pfam" id="PF00326">
    <property type="entry name" value="Peptidase_S9"/>
    <property type="match status" value="1"/>
</dbReference>
<gene>
    <name evidence="6" type="primary">LOC103180371</name>
</gene>
<keyword evidence="2" id="KW-0325">Glycoprotein</keyword>
<reference evidence="7" key="1">
    <citation type="journal article" date="2006" name="Science">
        <title>Ancient noncoding elements conserved in the human genome.</title>
        <authorList>
            <person name="Venkatesh B."/>
            <person name="Kirkness E.F."/>
            <person name="Loh Y.H."/>
            <person name="Halpern A.L."/>
            <person name="Lee A.P."/>
            <person name="Johnson J."/>
            <person name="Dandona N."/>
            <person name="Viswanathan L.D."/>
            <person name="Tay A."/>
            <person name="Venter J.C."/>
            <person name="Strausberg R.L."/>
            <person name="Brenner S."/>
        </authorList>
    </citation>
    <scope>NUCLEOTIDE SEQUENCE [LARGE SCALE GENOMIC DNA]</scope>
</reference>
<dbReference type="InterPro" id="IPR002469">
    <property type="entry name" value="Peptidase_S9B_N"/>
</dbReference>
<feature type="transmembrane region" description="Helical" evidence="3">
    <location>
        <begin position="26"/>
        <end position="47"/>
    </location>
</feature>
<feature type="transmembrane region" description="Helical" evidence="3">
    <location>
        <begin position="117"/>
        <end position="136"/>
    </location>
</feature>
<reference evidence="7" key="2">
    <citation type="journal article" date="2007" name="PLoS Biol.">
        <title>Survey sequencing and comparative analysis of the elephant shark (Callorhinchus milii) genome.</title>
        <authorList>
            <person name="Venkatesh B."/>
            <person name="Kirkness E.F."/>
            <person name="Loh Y.H."/>
            <person name="Halpern A.L."/>
            <person name="Lee A.P."/>
            <person name="Johnson J."/>
            <person name="Dandona N."/>
            <person name="Viswanathan L.D."/>
            <person name="Tay A."/>
            <person name="Venter J.C."/>
            <person name="Strausberg R.L."/>
            <person name="Brenner S."/>
        </authorList>
    </citation>
    <scope>NUCLEOTIDE SEQUENCE [LARGE SCALE GENOMIC DNA]</scope>
</reference>
<evidence type="ECO:0000256" key="1">
    <source>
        <dbReference type="ARBA" id="ARBA00004401"/>
    </source>
</evidence>
<evidence type="ECO:0000259" key="5">
    <source>
        <dbReference type="Pfam" id="PF00930"/>
    </source>
</evidence>
<keyword evidence="7" id="KW-1185">Reference proteome</keyword>
<keyword evidence="3" id="KW-1133">Transmembrane helix</keyword>
<protein>
    <submittedName>
        <fullName evidence="6">Dipeptidyl peptidase like 10</fullName>
    </submittedName>
</protein>
<dbReference type="Gene3D" id="2.140.10.30">
    <property type="entry name" value="Dipeptidylpeptidase IV, N-terminal domain"/>
    <property type="match status" value="1"/>
</dbReference>
<name>A0A4W3I5D5_CALMI</name>
<proteinExistence type="predicted"/>
<reference evidence="6" key="4">
    <citation type="submission" date="2025-08" db="UniProtKB">
        <authorList>
            <consortium name="Ensembl"/>
        </authorList>
    </citation>
    <scope>IDENTIFICATION</scope>
</reference>
<dbReference type="GO" id="GO:0015459">
    <property type="term" value="F:potassium channel regulator activity"/>
    <property type="evidence" value="ECO:0007669"/>
    <property type="project" value="TreeGrafter"/>
</dbReference>
<evidence type="ECO:0000259" key="4">
    <source>
        <dbReference type="Pfam" id="PF00326"/>
    </source>
</evidence>
<comment type="subcellular location">
    <subcellularLocation>
        <location evidence="1">Cell membrane</location>
        <topology evidence="1">Single-pass type II membrane protein</topology>
    </subcellularLocation>
</comment>
<keyword evidence="3" id="KW-0812">Transmembrane</keyword>
<dbReference type="Proteomes" id="UP000314986">
    <property type="component" value="Unassembled WGS sequence"/>
</dbReference>
<feature type="domain" description="Peptidase S9 prolyl oligopeptidase catalytic" evidence="4">
    <location>
        <begin position="546"/>
        <end position="737"/>
    </location>
</feature>
<dbReference type="GO" id="GO:0008076">
    <property type="term" value="C:voltage-gated potassium channel complex"/>
    <property type="evidence" value="ECO:0007669"/>
    <property type="project" value="TreeGrafter"/>
</dbReference>
<dbReference type="PANTHER" id="PTHR11731">
    <property type="entry name" value="PROTEASE FAMILY S9B,C DIPEPTIDYL-PEPTIDASE IV-RELATED"/>
    <property type="match status" value="1"/>
</dbReference>
<feature type="domain" description="Dipeptidylpeptidase IV N-terminal" evidence="5">
    <location>
        <begin position="133"/>
        <end position="462"/>
    </location>
</feature>
<dbReference type="AlphaFoldDB" id="A0A4W3I5D5"/>
<dbReference type="InterPro" id="IPR029058">
    <property type="entry name" value="AB_hydrolase_fold"/>
</dbReference>
<organism evidence="6 7">
    <name type="scientific">Callorhinchus milii</name>
    <name type="common">Ghost shark</name>
    <dbReference type="NCBI Taxonomy" id="7868"/>
    <lineage>
        <taxon>Eukaryota</taxon>
        <taxon>Metazoa</taxon>
        <taxon>Chordata</taxon>
        <taxon>Craniata</taxon>
        <taxon>Vertebrata</taxon>
        <taxon>Chondrichthyes</taxon>
        <taxon>Holocephali</taxon>
        <taxon>Chimaeriformes</taxon>
        <taxon>Callorhinchidae</taxon>
        <taxon>Callorhinchus</taxon>
    </lineage>
</organism>
<dbReference type="GO" id="GO:1901379">
    <property type="term" value="P:regulation of potassium ion transmembrane transport"/>
    <property type="evidence" value="ECO:0007669"/>
    <property type="project" value="TreeGrafter"/>
</dbReference>
<accession>A0A4W3I5D5</accession>
<reference evidence="6" key="5">
    <citation type="submission" date="2025-09" db="UniProtKB">
        <authorList>
            <consortium name="Ensembl"/>
        </authorList>
    </citation>
    <scope>IDENTIFICATION</scope>
</reference>
<dbReference type="Gene3D" id="3.40.50.1820">
    <property type="entry name" value="alpha/beta hydrolase"/>
    <property type="match status" value="1"/>
</dbReference>
<keyword evidence="3" id="KW-0472">Membrane</keyword>
<dbReference type="GeneTree" id="ENSGT00940000154657"/>
<evidence type="ECO:0000256" key="3">
    <source>
        <dbReference type="SAM" id="Phobius"/>
    </source>
</evidence>
<evidence type="ECO:0000313" key="7">
    <source>
        <dbReference type="Proteomes" id="UP000314986"/>
    </source>
</evidence>
<evidence type="ECO:0000256" key="2">
    <source>
        <dbReference type="ARBA" id="ARBA00023180"/>
    </source>
</evidence>
<dbReference type="GO" id="GO:0008236">
    <property type="term" value="F:serine-type peptidase activity"/>
    <property type="evidence" value="ECO:0007669"/>
    <property type="project" value="InterPro"/>
</dbReference>
<dbReference type="Ensembl" id="ENSCMIT00000016588.1">
    <property type="protein sequence ID" value="ENSCMIP00000016259.1"/>
    <property type="gene ID" value="ENSCMIG00000007762.1"/>
</dbReference>
<dbReference type="Pfam" id="PF00930">
    <property type="entry name" value="DPPIV_N"/>
    <property type="match status" value="1"/>
</dbReference>
<dbReference type="InterPro" id="IPR050278">
    <property type="entry name" value="Serine_Prot_S9B/DPPIV"/>
</dbReference>
<dbReference type="PANTHER" id="PTHR11731:SF21">
    <property type="entry name" value="INACTIVE DIPEPTIDYL PEPTIDASE 10"/>
    <property type="match status" value="1"/>
</dbReference>
<reference evidence="7" key="3">
    <citation type="journal article" date="2014" name="Nature">
        <title>Elephant shark genome provides unique insights into gnathostome evolution.</title>
        <authorList>
            <consortium name="International Elephant Shark Genome Sequencing Consortium"/>
            <person name="Venkatesh B."/>
            <person name="Lee A.P."/>
            <person name="Ravi V."/>
            <person name="Maurya A.K."/>
            <person name="Lian M.M."/>
            <person name="Swann J.B."/>
            <person name="Ohta Y."/>
            <person name="Flajnik M.F."/>
            <person name="Sutoh Y."/>
            <person name="Kasahara M."/>
            <person name="Hoon S."/>
            <person name="Gangu V."/>
            <person name="Roy S.W."/>
            <person name="Irimia M."/>
            <person name="Korzh V."/>
            <person name="Kondrychyn I."/>
            <person name="Lim Z.W."/>
            <person name="Tay B.H."/>
            <person name="Tohari S."/>
            <person name="Kong K.W."/>
            <person name="Ho S."/>
            <person name="Lorente-Galdos B."/>
            <person name="Quilez J."/>
            <person name="Marques-Bonet T."/>
            <person name="Raney B.J."/>
            <person name="Ingham P.W."/>
            <person name="Tay A."/>
            <person name="Hillier L.W."/>
            <person name="Minx P."/>
            <person name="Boehm T."/>
            <person name="Wilson R.K."/>
            <person name="Brenner S."/>
            <person name="Warren W.C."/>
        </authorList>
    </citation>
    <scope>NUCLEOTIDE SEQUENCE [LARGE SCALE GENOMIC DNA]</scope>
</reference>
<evidence type="ECO:0000313" key="6">
    <source>
        <dbReference type="Ensembl" id="ENSCMIP00000016259.1"/>
    </source>
</evidence>
<dbReference type="GO" id="GO:0006508">
    <property type="term" value="P:proteolysis"/>
    <property type="evidence" value="ECO:0007669"/>
    <property type="project" value="InterPro"/>
</dbReference>
<dbReference type="SUPFAM" id="SSF82171">
    <property type="entry name" value="DPP6 N-terminal domain-like"/>
    <property type="match status" value="1"/>
</dbReference>